<dbReference type="Gene3D" id="3.40.50.720">
    <property type="entry name" value="NAD(P)-binding Rossmann-like Domain"/>
    <property type="match status" value="1"/>
</dbReference>
<name>A0A9N9XIE7_DIABA</name>
<evidence type="ECO:0000313" key="10">
    <source>
        <dbReference type="EMBL" id="CAG9841223.1"/>
    </source>
</evidence>
<dbReference type="Gene3D" id="3.90.180.10">
    <property type="entry name" value="Medium-chain alcohol dehydrogenases, catalytic domain"/>
    <property type="match status" value="1"/>
</dbReference>
<evidence type="ECO:0000259" key="8">
    <source>
        <dbReference type="Pfam" id="PF00107"/>
    </source>
</evidence>
<dbReference type="PANTHER" id="PTHR43205">
    <property type="entry name" value="PROSTAGLANDIN REDUCTASE"/>
    <property type="match status" value="1"/>
</dbReference>
<dbReference type="SUPFAM" id="SSF50129">
    <property type="entry name" value="GroES-like"/>
    <property type="match status" value="1"/>
</dbReference>
<keyword evidence="11" id="KW-1185">Reference proteome</keyword>
<dbReference type="GO" id="GO:0047522">
    <property type="term" value="F:15-oxoprostaglandin 13-reductase [NAD(P)+] activity"/>
    <property type="evidence" value="ECO:0007669"/>
    <property type="project" value="UniProtKB-EC"/>
</dbReference>
<dbReference type="Proteomes" id="UP001153709">
    <property type="component" value="Chromosome 9"/>
</dbReference>
<organism evidence="10 11">
    <name type="scientific">Diabrotica balteata</name>
    <name type="common">Banded cucumber beetle</name>
    <dbReference type="NCBI Taxonomy" id="107213"/>
    <lineage>
        <taxon>Eukaryota</taxon>
        <taxon>Metazoa</taxon>
        <taxon>Ecdysozoa</taxon>
        <taxon>Arthropoda</taxon>
        <taxon>Hexapoda</taxon>
        <taxon>Insecta</taxon>
        <taxon>Pterygota</taxon>
        <taxon>Neoptera</taxon>
        <taxon>Endopterygota</taxon>
        <taxon>Coleoptera</taxon>
        <taxon>Polyphaga</taxon>
        <taxon>Cucujiformia</taxon>
        <taxon>Chrysomeloidea</taxon>
        <taxon>Chrysomelidae</taxon>
        <taxon>Galerucinae</taxon>
        <taxon>Diabroticina</taxon>
        <taxon>Diabroticites</taxon>
        <taxon>Diabrotica</taxon>
    </lineage>
</organism>
<evidence type="ECO:0000256" key="2">
    <source>
        <dbReference type="ARBA" id="ARBA00011981"/>
    </source>
</evidence>
<dbReference type="SUPFAM" id="SSF51735">
    <property type="entry name" value="NAD(P)-binding Rossmann-fold domains"/>
    <property type="match status" value="1"/>
</dbReference>
<proteinExistence type="inferred from homology"/>
<dbReference type="InterPro" id="IPR036291">
    <property type="entry name" value="NAD(P)-bd_dom_sf"/>
</dbReference>
<comment type="catalytic activity">
    <reaction evidence="5">
        <text>13,14-dihydro-15-oxo-prostaglandin F1alpha + NADP(+) = 15-oxoprostaglandin F1alpha + NADPH + H(+)</text>
        <dbReference type="Rhea" id="RHEA:50592"/>
        <dbReference type="ChEBI" id="CHEBI:15378"/>
        <dbReference type="ChEBI" id="CHEBI:57783"/>
        <dbReference type="ChEBI" id="CHEBI:58349"/>
        <dbReference type="ChEBI" id="CHEBI:79072"/>
        <dbReference type="ChEBI" id="CHEBI:133411"/>
    </reaction>
    <physiologicalReaction direction="right-to-left" evidence="5">
        <dbReference type="Rhea" id="RHEA:50594"/>
    </physiologicalReaction>
</comment>
<protein>
    <recommendedName>
        <fullName evidence="4">15-oxoprostaglandin 13-reductase</fullName>
        <ecNumber evidence="2">1.3.1.48</ecNumber>
    </recommendedName>
    <alternativeName>
        <fullName evidence="4">15-oxoprostaglandin 13-reductase</fullName>
    </alternativeName>
</protein>
<keyword evidence="3" id="KW-0560">Oxidoreductase</keyword>
<dbReference type="InterPro" id="IPR041694">
    <property type="entry name" value="ADH_N_2"/>
</dbReference>
<comment type="similarity">
    <text evidence="1">Belongs to the NADP-dependent oxidoreductase L4BD family.</text>
</comment>
<dbReference type="OrthoDB" id="809632at2759"/>
<evidence type="ECO:0000256" key="4">
    <source>
        <dbReference type="ARBA" id="ARBA00033119"/>
    </source>
</evidence>
<evidence type="ECO:0000256" key="1">
    <source>
        <dbReference type="ARBA" id="ARBA00010460"/>
    </source>
</evidence>
<feature type="domain" description="Oxidoreductase N-terminal" evidence="9">
    <location>
        <begin position="7"/>
        <end position="100"/>
    </location>
</feature>
<evidence type="ECO:0000256" key="5">
    <source>
        <dbReference type="ARBA" id="ARBA00047878"/>
    </source>
</evidence>
<feature type="domain" description="Alcohol dehydrogenase-like C-terminal" evidence="8">
    <location>
        <begin position="158"/>
        <end position="245"/>
    </location>
</feature>
<dbReference type="InterPro" id="IPR045010">
    <property type="entry name" value="MDR_fam"/>
</dbReference>
<evidence type="ECO:0000313" key="11">
    <source>
        <dbReference type="Proteomes" id="UP001153709"/>
    </source>
</evidence>
<evidence type="ECO:0000256" key="6">
    <source>
        <dbReference type="ARBA" id="ARBA00048290"/>
    </source>
</evidence>
<dbReference type="PANTHER" id="PTHR43205:SF7">
    <property type="entry name" value="PROSTAGLANDIN REDUCTASE 1"/>
    <property type="match status" value="1"/>
</dbReference>
<sequence>MVKAKVWKQIRPFDGLPERSDFELIEENLRSIEEGEFLVKAMFLSVDPCTAGPIVEENNNTTIRQTQIARIIQSKNENFPEGKLVVVRSGWRTYSIIDGAADPAIPEPYLLPDMGGSCPSVALGVLGVPGNIAYFTFLELCNPKKGETVVVSGAASLVGSIVCQIAKIKECTVIGLVETDDEGKWLISDLKVDHFINCKNEDVDKELTRIAKQGVDCYFDNVGGKLSTVVYEHMNAEGRIAKSKNKSYKSTSNDNDENEQAQKIITKKNLKLQEMDVYSRTIQWMAGMFQLQTWMAHGKIKFKESIGQGFENTVNFFVDTSKGDSSGKSIVQLFQHSDCC</sequence>
<dbReference type="GO" id="GO:0006693">
    <property type="term" value="P:prostaglandin metabolic process"/>
    <property type="evidence" value="ECO:0007669"/>
    <property type="project" value="TreeGrafter"/>
</dbReference>
<evidence type="ECO:0000256" key="7">
    <source>
        <dbReference type="ARBA" id="ARBA00049070"/>
    </source>
</evidence>
<dbReference type="AlphaFoldDB" id="A0A9N9XIE7"/>
<dbReference type="EMBL" id="OU898284">
    <property type="protein sequence ID" value="CAG9841223.1"/>
    <property type="molecule type" value="Genomic_DNA"/>
</dbReference>
<dbReference type="InterPro" id="IPR013149">
    <property type="entry name" value="ADH-like_C"/>
</dbReference>
<dbReference type="InterPro" id="IPR011032">
    <property type="entry name" value="GroES-like_sf"/>
</dbReference>
<dbReference type="Pfam" id="PF00107">
    <property type="entry name" value="ADH_zinc_N"/>
    <property type="match status" value="1"/>
</dbReference>
<comment type="catalytic activity">
    <reaction evidence="7">
        <text>13,14-dihydro-15-oxo-prostaglandin E1 + NADP(+) = 15-oxoprostaglandin E1 + NADPH + H(+)</text>
        <dbReference type="Rhea" id="RHEA:50584"/>
        <dbReference type="ChEBI" id="CHEBI:15378"/>
        <dbReference type="ChEBI" id="CHEBI:57401"/>
        <dbReference type="ChEBI" id="CHEBI:57783"/>
        <dbReference type="ChEBI" id="CHEBI:58349"/>
        <dbReference type="ChEBI" id="CHEBI:133408"/>
    </reaction>
    <physiologicalReaction direction="right-to-left" evidence="7">
        <dbReference type="Rhea" id="RHEA:50586"/>
    </physiologicalReaction>
</comment>
<accession>A0A9N9XIE7</accession>
<gene>
    <name evidence="10" type="ORF">DIABBA_LOCUS13804</name>
</gene>
<dbReference type="EC" id="1.3.1.48" evidence="2"/>
<dbReference type="Pfam" id="PF16884">
    <property type="entry name" value="ADH_N_2"/>
    <property type="match status" value="1"/>
</dbReference>
<evidence type="ECO:0000259" key="9">
    <source>
        <dbReference type="Pfam" id="PF16884"/>
    </source>
</evidence>
<evidence type="ECO:0000256" key="3">
    <source>
        <dbReference type="ARBA" id="ARBA00023002"/>
    </source>
</evidence>
<comment type="catalytic activity">
    <reaction evidence="6">
        <text>13,14-dihydro-15-oxo-PGF2alpha + NADP(+) = 15-oxoprostaglandin F2alpha + NADPH + H(+)</text>
        <dbReference type="Rhea" id="RHEA:50588"/>
        <dbReference type="ChEBI" id="CHEBI:15378"/>
        <dbReference type="ChEBI" id="CHEBI:57783"/>
        <dbReference type="ChEBI" id="CHEBI:58349"/>
        <dbReference type="ChEBI" id="CHEBI:133374"/>
        <dbReference type="ChEBI" id="CHEBI:133409"/>
    </reaction>
    <physiologicalReaction direction="right-to-left" evidence="6">
        <dbReference type="Rhea" id="RHEA:50590"/>
    </physiologicalReaction>
</comment>
<reference evidence="10" key="1">
    <citation type="submission" date="2022-01" db="EMBL/GenBank/DDBJ databases">
        <authorList>
            <person name="King R."/>
        </authorList>
    </citation>
    <scope>NUCLEOTIDE SEQUENCE</scope>
</reference>